<evidence type="ECO:0000313" key="1">
    <source>
        <dbReference type="EMBL" id="AIR89028.1"/>
    </source>
</evidence>
<organism evidence="1 2">
    <name type="scientific">Pseudomonas cremoricolorata</name>
    <dbReference type="NCBI Taxonomy" id="157783"/>
    <lineage>
        <taxon>Bacteria</taxon>
        <taxon>Pseudomonadati</taxon>
        <taxon>Pseudomonadota</taxon>
        <taxon>Gammaproteobacteria</taxon>
        <taxon>Pseudomonadales</taxon>
        <taxon>Pseudomonadaceae</taxon>
        <taxon>Pseudomonas</taxon>
    </lineage>
</organism>
<dbReference type="OrthoDB" id="6893322at2"/>
<dbReference type="KEGG" id="psw:LK03_06980"/>
<sequence length="103" mass="11391">MNALVNFDSCSRPDAWAAHTALVQVNYEIRVEAEPDSLCRILNLFALQSLTPHHVQASQEDDHFLVHIAVGGLTWHRAELIGHKLRNLVCVAEVSLQGAGKIL</sequence>
<dbReference type="AlphaFoldDB" id="A0A089YB33"/>
<keyword evidence="2" id="KW-1185">Reference proteome</keyword>
<gene>
    <name evidence="1" type="ORF">LK03_06980</name>
</gene>
<dbReference type="EMBL" id="CP009455">
    <property type="protein sequence ID" value="AIR89028.1"/>
    <property type="molecule type" value="Genomic_DNA"/>
</dbReference>
<reference evidence="1 2" key="1">
    <citation type="submission" date="2014-09" db="EMBL/GenBank/DDBJ databases">
        <authorList>
            <person name="Chan K.-G."/>
        </authorList>
    </citation>
    <scope>NUCLEOTIDE SEQUENCE [LARGE SCALE GENOMIC DNA]</scope>
    <source>
        <strain evidence="1 2">ND07</strain>
    </source>
</reference>
<accession>A0A089YB33</accession>
<proteinExistence type="predicted"/>
<protein>
    <submittedName>
        <fullName evidence="1">Uncharacterized protein</fullName>
    </submittedName>
</protein>
<name>A0A089YB33_9PSED</name>
<dbReference type="RefSeq" id="WP_038411659.1">
    <property type="nucleotide sequence ID" value="NZ_CP009455.1"/>
</dbReference>
<evidence type="ECO:0000313" key="2">
    <source>
        <dbReference type="Proteomes" id="UP000029493"/>
    </source>
</evidence>
<dbReference type="STRING" id="157783.LK03_06980"/>
<dbReference type="Proteomes" id="UP000029493">
    <property type="component" value="Chromosome"/>
</dbReference>